<dbReference type="PANTHER" id="PTHR37314">
    <property type="entry name" value="SLR0142 PROTEIN"/>
    <property type="match status" value="1"/>
</dbReference>
<keyword evidence="1 2" id="KW-0812">Transmembrane</keyword>
<feature type="transmembrane region" description="Helical" evidence="1">
    <location>
        <begin position="57"/>
        <end position="81"/>
    </location>
</feature>
<sequence>MKRYRPGEKALAMALAGSAGFADSVGFMFFGGVFLSFMSGNTTRIAVSGIEGQTDLMWLSVRCVALFVVGVMLGTVVHRVTTQRFNLYRAREAVLAFVSLLMLSSSLLHAFGPDLVAMLIISLAIGALNSAFERSGEVAVPLTYVTGTLVKAAQRFVDSFFGGDKTAWVYPLLMWVCLAVGGGLGAASFHNFGLDALYILTAWLVAATVVNQLKRERRRKLGLPL</sequence>
<organism evidence="2 3">
    <name type="scientific">Dietzia timorensis</name>
    <dbReference type="NCBI Taxonomy" id="499555"/>
    <lineage>
        <taxon>Bacteria</taxon>
        <taxon>Bacillati</taxon>
        <taxon>Actinomycetota</taxon>
        <taxon>Actinomycetes</taxon>
        <taxon>Mycobacteriales</taxon>
        <taxon>Dietziaceae</taxon>
        <taxon>Dietzia</taxon>
    </lineage>
</organism>
<dbReference type="InterPro" id="IPR010699">
    <property type="entry name" value="DUF1275"/>
</dbReference>
<name>A0A173LKQ3_9ACTN</name>
<dbReference type="EMBL" id="CP015961">
    <property type="protein sequence ID" value="ANI92916.1"/>
    <property type="molecule type" value="Genomic_DNA"/>
</dbReference>
<feature type="transmembrane region" description="Helical" evidence="1">
    <location>
        <begin position="115"/>
        <end position="132"/>
    </location>
</feature>
<dbReference type="AlphaFoldDB" id="A0A173LKQ3"/>
<evidence type="ECO:0000256" key="1">
    <source>
        <dbReference type="SAM" id="Phobius"/>
    </source>
</evidence>
<accession>A0A173LKQ3</accession>
<dbReference type="Proteomes" id="UP000186104">
    <property type="component" value="Chromosome"/>
</dbReference>
<feature type="transmembrane region" description="Helical" evidence="1">
    <location>
        <begin position="12"/>
        <end position="37"/>
    </location>
</feature>
<feature type="transmembrane region" description="Helical" evidence="1">
    <location>
        <begin position="168"/>
        <end position="190"/>
    </location>
</feature>
<evidence type="ECO:0000313" key="3">
    <source>
        <dbReference type="Proteomes" id="UP000186104"/>
    </source>
</evidence>
<gene>
    <name evidence="2" type="ORF">BJL86_2149</name>
</gene>
<feature type="transmembrane region" description="Helical" evidence="1">
    <location>
        <begin position="93"/>
        <end position="109"/>
    </location>
</feature>
<reference evidence="2 3" key="1">
    <citation type="submission" date="2016-06" db="EMBL/GenBank/DDBJ databases">
        <title>Complete genome sequence of a saline-alkali tolerant type strain Dietzia timorensis ID05-A0528T.</title>
        <authorList>
            <person name="Wu X."/>
        </authorList>
    </citation>
    <scope>NUCLEOTIDE SEQUENCE [LARGE SCALE GENOMIC DNA]</scope>
    <source>
        <strain evidence="2 3">ID05-A0528</strain>
    </source>
</reference>
<dbReference type="KEGG" id="dtm:BJL86_2149"/>
<evidence type="ECO:0000313" key="2">
    <source>
        <dbReference type="EMBL" id="ANI92916.1"/>
    </source>
</evidence>
<proteinExistence type="predicted"/>
<protein>
    <submittedName>
        <fullName evidence="2">UPF0700 transmembrane protein</fullName>
    </submittedName>
</protein>
<keyword evidence="1" id="KW-1133">Transmembrane helix</keyword>
<dbReference type="RefSeq" id="WP_067476855.1">
    <property type="nucleotide sequence ID" value="NZ_CP015961.1"/>
</dbReference>
<dbReference type="STRING" id="499555.BJL86_2149"/>
<dbReference type="PANTHER" id="PTHR37314:SF4">
    <property type="entry name" value="UPF0700 TRANSMEMBRANE PROTEIN YOAK"/>
    <property type="match status" value="1"/>
</dbReference>
<keyword evidence="1" id="KW-0472">Membrane</keyword>
<dbReference type="OrthoDB" id="3544269at2"/>
<dbReference type="Pfam" id="PF06912">
    <property type="entry name" value="DUF1275"/>
    <property type="match status" value="1"/>
</dbReference>
<keyword evidence="3" id="KW-1185">Reference proteome</keyword>
<feature type="transmembrane region" description="Helical" evidence="1">
    <location>
        <begin position="196"/>
        <end position="213"/>
    </location>
</feature>